<dbReference type="RefSeq" id="WP_171322609.1">
    <property type="nucleotide sequence ID" value="NZ_JABFBC010000001.1"/>
</dbReference>
<proteinExistence type="predicted"/>
<dbReference type="InterPro" id="IPR009531">
    <property type="entry name" value="DUF1150"/>
</dbReference>
<protein>
    <submittedName>
        <fullName evidence="1">DUF1150 family protein</fullName>
    </submittedName>
</protein>
<dbReference type="Proteomes" id="UP000572377">
    <property type="component" value="Unassembled WGS sequence"/>
</dbReference>
<sequence>MGNHPFFKPGEESQIVYVRKVERDALPPEIKDQTRGMDEIYTISDTEGHMLALIDDRQKAFVVARMHEKHPVSVH</sequence>
<organism evidence="1 2">
    <name type="scientific">Halovulum dunhuangense</name>
    <dbReference type="NCBI Taxonomy" id="1505036"/>
    <lineage>
        <taxon>Bacteria</taxon>
        <taxon>Pseudomonadati</taxon>
        <taxon>Pseudomonadota</taxon>
        <taxon>Alphaproteobacteria</taxon>
        <taxon>Rhodobacterales</taxon>
        <taxon>Paracoccaceae</taxon>
        <taxon>Halovulum</taxon>
    </lineage>
</organism>
<comment type="caution">
    <text evidence="1">The sequence shown here is derived from an EMBL/GenBank/DDBJ whole genome shotgun (WGS) entry which is preliminary data.</text>
</comment>
<evidence type="ECO:0000313" key="1">
    <source>
        <dbReference type="EMBL" id="NNU79536.1"/>
    </source>
</evidence>
<dbReference type="EMBL" id="JABFBC010000001">
    <property type="protein sequence ID" value="NNU79536.1"/>
    <property type="molecule type" value="Genomic_DNA"/>
</dbReference>
<reference evidence="1 2" key="1">
    <citation type="submission" date="2020-05" db="EMBL/GenBank/DDBJ databases">
        <title>Gimesia benthica sp. nov., a novel planctomycete isolated from a deep-sea water sample of the Northwest Indian Ocean.</title>
        <authorList>
            <person name="Wang J."/>
            <person name="Ruan C."/>
            <person name="Song L."/>
            <person name="Zhu Y."/>
            <person name="Li A."/>
            <person name="Zheng X."/>
            <person name="Wang L."/>
            <person name="Lu Z."/>
            <person name="Huang Y."/>
            <person name="Du W."/>
            <person name="Zhou Y."/>
            <person name="Huang L."/>
            <person name="Dai X."/>
        </authorList>
    </citation>
    <scope>NUCLEOTIDE SEQUENCE [LARGE SCALE GENOMIC DNA]</scope>
    <source>
        <strain evidence="1 2">YYQ-30</strain>
    </source>
</reference>
<accession>A0A849KYW3</accession>
<evidence type="ECO:0000313" key="2">
    <source>
        <dbReference type="Proteomes" id="UP000572377"/>
    </source>
</evidence>
<name>A0A849KYW3_9RHOB</name>
<keyword evidence="2" id="KW-1185">Reference proteome</keyword>
<dbReference type="AlphaFoldDB" id="A0A849KYW3"/>
<dbReference type="Pfam" id="PF06620">
    <property type="entry name" value="DUF1150"/>
    <property type="match status" value="1"/>
</dbReference>
<gene>
    <name evidence="1" type="ORF">HMH01_03700</name>
</gene>